<dbReference type="Proteomes" id="UP000095237">
    <property type="component" value="Unassembled WGS sequence"/>
</dbReference>
<proteinExistence type="predicted"/>
<dbReference type="EMBL" id="LNVX01000819">
    <property type="protein sequence ID" value="OEG69184.1"/>
    <property type="molecule type" value="Genomic_DNA"/>
</dbReference>
<evidence type="ECO:0000313" key="2">
    <source>
        <dbReference type="Proteomes" id="UP000095237"/>
    </source>
</evidence>
<protein>
    <submittedName>
        <fullName evidence="1">Uncharacterized protein</fullName>
    </submittedName>
</protein>
<reference evidence="1 2" key="1">
    <citation type="submission" date="2015-11" db="EMBL/GenBank/DDBJ databases">
        <title>Evidence for parallel genomic evolution in an endosymbiosis of termite gut flagellates.</title>
        <authorList>
            <person name="Zheng H."/>
        </authorList>
    </citation>
    <scope>NUCLEOTIDE SEQUENCE [LARGE SCALE GENOMIC DNA]</scope>
    <source>
        <strain evidence="1 2">CET450</strain>
    </source>
</reference>
<gene>
    <name evidence="1" type="ORF">ATZ36_11005</name>
</gene>
<keyword evidence="2" id="KW-1185">Reference proteome</keyword>
<organism evidence="1 2">
    <name type="scientific">Endomicrobium trichonymphae</name>
    <dbReference type="NCBI Taxonomy" id="1408204"/>
    <lineage>
        <taxon>Bacteria</taxon>
        <taxon>Pseudomonadati</taxon>
        <taxon>Elusimicrobiota</taxon>
        <taxon>Endomicrobiia</taxon>
        <taxon>Endomicrobiales</taxon>
        <taxon>Endomicrobiaceae</taxon>
        <taxon>Candidatus Endomicrobiellum</taxon>
    </lineage>
</organism>
<dbReference type="AlphaFoldDB" id="A0A1E5IFL5"/>
<accession>A0A1E5IFL5</accession>
<name>A0A1E5IFL5_ENDTX</name>
<evidence type="ECO:0000313" key="1">
    <source>
        <dbReference type="EMBL" id="OEG69184.1"/>
    </source>
</evidence>
<sequence>MLTKASFTERRLLLLENMKLINYSSTSEFNKNLKKLHCCSQDCLSMKARKMGCKSLKGKDTQRGLKYIFF</sequence>
<comment type="caution">
    <text evidence="1">The sequence shown here is derived from an EMBL/GenBank/DDBJ whole genome shotgun (WGS) entry which is preliminary data.</text>
</comment>